<accession>A0ABQ2JZN9</accession>
<feature type="region of interest" description="Disordered" evidence="1">
    <location>
        <begin position="42"/>
        <end position="99"/>
    </location>
</feature>
<dbReference type="Proteomes" id="UP000605099">
    <property type="component" value="Unassembled WGS sequence"/>
</dbReference>
<evidence type="ECO:0000256" key="2">
    <source>
        <dbReference type="SAM" id="Phobius"/>
    </source>
</evidence>
<sequence length="99" mass="10502">MDFIPFTNRYNTMVFVAALTAAAVAISSYFDVATLGFRHRGLPSSSAGVERASSGDVSSDPDATPAKSVMPQGYINQQEKDALPLISGDQSTSDAKRID</sequence>
<keyword evidence="2" id="KW-0812">Transmembrane</keyword>
<dbReference type="EMBL" id="BMLK01000043">
    <property type="protein sequence ID" value="GGN62166.1"/>
    <property type="molecule type" value="Genomic_DNA"/>
</dbReference>
<protein>
    <submittedName>
        <fullName evidence="3">Uncharacterized protein</fullName>
    </submittedName>
</protein>
<name>A0ABQ2JZN9_9SPHN</name>
<evidence type="ECO:0000313" key="3">
    <source>
        <dbReference type="EMBL" id="GGN62166.1"/>
    </source>
</evidence>
<organism evidence="3 4">
    <name type="scientific">Novosphingobium indicum</name>
    <dbReference type="NCBI Taxonomy" id="462949"/>
    <lineage>
        <taxon>Bacteria</taxon>
        <taxon>Pseudomonadati</taxon>
        <taxon>Pseudomonadota</taxon>
        <taxon>Alphaproteobacteria</taxon>
        <taxon>Sphingomonadales</taxon>
        <taxon>Sphingomonadaceae</taxon>
        <taxon>Novosphingobium</taxon>
    </lineage>
</organism>
<evidence type="ECO:0000313" key="4">
    <source>
        <dbReference type="Proteomes" id="UP000605099"/>
    </source>
</evidence>
<proteinExistence type="predicted"/>
<evidence type="ECO:0000256" key="1">
    <source>
        <dbReference type="SAM" id="MobiDB-lite"/>
    </source>
</evidence>
<feature type="transmembrane region" description="Helical" evidence="2">
    <location>
        <begin position="12"/>
        <end position="30"/>
    </location>
</feature>
<keyword evidence="2" id="KW-0472">Membrane</keyword>
<gene>
    <name evidence="3" type="ORF">GCM10011349_45550</name>
</gene>
<keyword evidence="4" id="KW-1185">Reference proteome</keyword>
<keyword evidence="2" id="KW-1133">Transmembrane helix</keyword>
<reference evidence="4" key="1">
    <citation type="journal article" date="2019" name="Int. J. Syst. Evol. Microbiol.">
        <title>The Global Catalogue of Microorganisms (GCM) 10K type strain sequencing project: providing services to taxonomists for standard genome sequencing and annotation.</title>
        <authorList>
            <consortium name="The Broad Institute Genomics Platform"/>
            <consortium name="The Broad Institute Genome Sequencing Center for Infectious Disease"/>
            <person name="Wu L."/>
            <person name="Ma J."/>
        </authorList>
    </citation>
    <scope>NUCLEOTIDE SEQUENCE [LARGE SCALE GENOMIC DNA]</scope>
    <source>
        <strain evidence="4">CGMCC 1.6784</strain>
    </source>
</reference>
<dbReference type="RefSeq" id="WP_188823653.1">
    <property type="nucleotide sequence ID" value="NZ_BMLK01000043.1"/>
</dbReference>
<comment type="caution">
    <text evidence="3">The sequence shown here is derived from an EMBL/GenBank/DDBJ whole genome shotgun (WGS) entry which is preliminary data.</text>
</comment>